<dbReference type="PANTHER" id="PTHR43317:SF1">
    <property type="entry name" value="THERMOSPERMINE SYNTHASE ACAULIS5"/>
    <property type="match status" value="1"/>
</dbReference>
<dbReference type="GO" id="GO:0006596">
    <property type="term" value="P:polyamine biosynthetic process"/>
    <property type="evidence" value="ECO:0007669"/>
    <property type="project" value="UniProtKB-KW"/>
</dbReference>
<dbReference type="STRING" id="446470.Snas_4795"/>
<dbReference type="CDD" id="cd02440">
    <property type="entry name" value="AdoMet_MTases"/>
    <property type="match status" value="1"/>
</dbReference>
<dbReference type="AlphaFoldDB" id="D3Q8J4"/>
<gene>
    <name evidence="2" type="ordered locus">Snas_4795</name>
</gene>
<dbReference type="SUPFAM" id="SSF53335">
    <property type="entry name" value="S-adenosyl-L-methionine-dependent methyltransferases"/>
    <property type="match status" value="1"/>
</dbReference>
<evidence type="ECO:0000256" key="1">
    <source>
        <dbReference type="ARBA" id="ARBA00023115"/>
    </source>
</evidence>
<proteinExistence type="predicted"/>
<dbReference type="KEGG" id="sna:Snas_4795"/>
<keyword evidence="1" id="KW-0620">Polyamine biosynthesis</keyword>
<dbReference type="InterPro" id="IPR029063">
    <property type="entry name" value="SAM-dependent_MTases_sf"/>
</dbReference>
<dbReference type="NCBIfam" id="NF037959">
    <property type="entry name" value="MFS_SpdSyn"/>
    <property type="match status" value="1"/>
</dbReference>
<dbReference type="EMBL" id="CP001778">
    <property type="protein sequence ID" value="ADD44436.1"/>
    <property type="molecule type" value="Genomic_DNA"/>
</dbReference>
<sequence length="261" mass="27947">MDLSARIDSGTAELLADPRQDGCWTLVVNGVAQSHVDLYDPLRLDMMYTRMIASILDVIAAPREPLRALHLGGGGMTLPRYLAASRPNSAQLVIERDRPLIEFLHFGLPLPPDCGIAVQHDDARAAVESGADNSFDVVITDAYRGAVMPARVSDTGFVAETARLLAPGGVYIVNVLDAAGLVLTKRQLATVRTAYTDTALLSTPAMWKGRRDGNVVIVAAAESETLPLDRITAAARPRLNLSLKHGPDLDRFLSGTAPVTS</sequence>
<dbReference type="HOGENOM" id="CLU_068637_2_0_11"/>
<name>D3Q8J4_STANL</name>
<dbReference type="Proteomes" id="UP000000844">
    <property type="component" value="Chromosome"/>
</dbReference>
<accession>D3Q8J4</accession>
<keyword evidence="3" id="KW-1185">Reference proteome</keyword>
<dbReference type="Gene3D" id="3.40.50.150">
    <property type="entry name" value="Vaccinia Virus protein VP39"/>
    <property type="match status" value="1"/>
</dbReference>
<dbReference type="eggNOG" id="COG4122">
    <property type="taxonomic scope" value="Bacteria"/>
</dbReference>
<evidence type="ECO:0000313" key="3">
    <source>
        <dbReference type="Proteomes" id="UP000000844"/>
    </source>
</evidence>
<reference evidence="2 3" key="1">
    <citation type="journal article" date="2009" name="Stand. Genomic Sci.">
        <title>Complete genome sequence of Stackebrandtia nassauensis type strain (LLR-40K-21).</title>
        <authorList>
            <person name="Munk C."/>
            <person name="Lapidus A."/>
            <person name="Copeland A."/>
            <person name="Jando M."/>
            <person name="Mayilraj S."/>
            <person name="Glavina Del Rio T."/>
            <person name="Nolan M."/>
            <person name="Chen F."/>
            <person name="Lucas S."/>
            <person name="Tice H."/>
            <person name="Cheng J.F."/>
            <person name="Han C."/>
            <person name="Detter J.C."/>
            <person name="Bruce D."/>
            <person name="Goodwin L."/>
            <person name="Chain P."/>
            <person name="Pitluck S."/>
            <person name="Goker M."/>
            <person name="Ovchinikova G."/>
            <person name="Pati A."/>
            <person name="Ivanova N."/>
            <person name="Mavromatis K."/>
            <person name="Chen A."/>
            <person name="Palaniappan K."/>
            <person name="Land M."/>
            <person name="Hauser L."/>
            <person name="Chang Y.J."/>
            <person name="Jeffries C.D."/>
            <person name="Bristow J."/>
            <person name="Eisen J.A."/>
            <person name="Markowitz V."/>
            <person name="Hugenholtz P."/>
            <person name="Kyrpides N.C."/>
            <person name="Klenk H.P."/>
        </authorList>
    </citation>
    <scope>NUCLEOTIDE SEQUENCE [LARGE SCALE GENOMIC DNA]</scope>
    <source>
        <strain evidence="3">DSM 44728 / CIP 108903 / NRRL B-16338 / NBRC 102104 / LLR-40K-21</strain>
    </source>
</reference>
<evidence type="ECO:0000313" key="2">
    <source>
        <dbReference type="EMBL" id="ADD44436.1"/>
    </source>
</evidence>
<dbReference type="PANTHER" id="PTHR43317">
    <property type="entry name" value="THERMOSPERMINE SYNTHASE ACAULIS5"/>
    <property type="match status" value="1"/>
</dbReference>
<organism evidence="2 3">
    <name type="scientific">Stackebrandtia nassauensis (strain DSM 44728 / CIP 108903 / NRRL B-16338 / NBRC 102104 / LLR-40K-21)</name>
    <dbReference type="NCBI Taxonomy" id="446470"/>
    <lineage>
        <taxon>Bacteria</taxon>
        <taxon>Bacillati</taxon>
        <taxon>Actinomycetota</taxon>
        <taxon>Actinomycetes</taxon>
        <taxon>Glycomycetales</taxon>
        <taxon>Glycomycetaceae</taxon>
        <taxon>Stackebrandtia</taxon>
    </lineage>
</organism>
<evidence type="ECO:0008006" key="4">
    <source>
        <dbReference type="Google" id="ProtNLM"/>
    </source>
</evidence>
<protein>
    <recommendedName>
        <fullName evidence="4">Spermidine synthase-like protein</fullName>
    </recommendedName>
</protein>